<dbReference type="Gene3D" id="3.40.50.1000">
    <property type="entry name" value="HAD superfamily/HAD-like"/>
    <property type="match status" value="1"/>
</dbReference>
<evidence type="ECO:0000313" key="12">
    <source>
        <dbReference type="Proteomes" id="UP000182737"/>
    </source>
</evidence>
<dbReference type="InterPro" id="IPR044492">
    <property type="entry name" value="P_typ_ATPase_HD_dom"/>
</dbReference>
<dbReference type="PANTHER" id="PTHR48085:SF5">
    <property type="entry name" value="CADMIUM_ZINC-TRANSPORTING ATPASE HMA4-RELATED"/>
    <property type="match status" value="1"/>
</dbReference>
<keyword evidence="9" id="KW-0067">ATP-binding</keyword>
<comment type="catalytic activity">
    <reaction evidence="8">
        <text>Zn(2+)(in) + ATP + H2O = Zn(2+)(out) + ADP + phosphate + H(+)</text>
        <dbReference type="Rhea" id="RHEA:20621"/>
        <dbReference type="ChEBI" id="CHEBI:15377"/>
        <dbReference type="ChEBI" id="CHEBI:15378"/>
        <dbReference type="ChEBI" id="CHEBI:29105"/>
        <dbReference type="ChEBI" id="CHEBI:30616"/>
        <dbReference type="ChEBI" id="CHEBI:43474"/>
        <dbReference type="ChEBI" id="CHEBI:456216"/>
        <dbReference type="EC" id="7.2.2.12"/>
    </reaction>
</comment>
<dbReference type="PROSITE" id="PS00154">
    <property type="entry name" value="ATPASE_E1_E2"/>
    <property type="match status" value="1"/>
</dbReference>
<dbReference type="GO" id="GO:0005524">
    <property type="term" value="F:ATP binding"/>
    <property type="evidence" value="ECO:0007669"/>
    <property type="project" value="UniProtKB-UniRule"/>
</dbReference>
<dbReference type="InterPro" id="IPR059000">
    <property type="entry name" value="ATPase_P-type_domA"/>
</dbReference>
<gene>
    <name evidence="11" type="ORF">SAMN04487775_11155</name>
</gene>
<dbReference type="OrthoDB" id="9760364at2"/>
<evidence type="ECO:0000313" key="11">
    <source>
        <dbReference type="EMBL" id="SFJ02183.1"/>
    </source>
</evidence>
<feature type="domain" description="P-type ATPase A" evidence="10">
    <location>
        <begin position="211"/>
        <end position="300"/>
    </location>
</feature>
<dbReference type="InterPro" id="IPR027256">
    <property type="entry name" value="P-typ_ATPase_IB"/>
</dbReference>
<dbReference type="SFLD" id="SFLDG00002">
    <property type="entry name" value="C1.7:_P-type_atpase_like"/>
    <property type="match status" value="1"/>
</dbReference>
<keyword evidence="12" id="KW-1185">Reference proteome</keyword>
<dbReference type="GO" id="GO:0016887">
    <property type="term" value="F:ATP hydrolysis activity"/>
    <property type="evidence" value="ECO:0007669"/>
    <property type="project" value="InterPro"/>
</dbReference>
<dbReference type="PANTHER" id="PTHR48085">
    <property type="entry name" value="CADMIUM/ZINC-TRANSPORTING ATPASE HMA2-RELATED"/>
    <property type="match status" value="1"/>
</dbReference>
<reference evidence="12" key="1">
    <citation type="submission" date="2016-10" db="EMBL/GenBank/DDBJ databases">
        <authorList>
            <person name="Varghese N."/>
            <person name="Submissions S."/>
        </authorList>
    </citation>
    <scope>NUCLEOTIDE SEQUENCE [LARGE SCALE GENOMIC DNA]</scope>
    <source>
        <strain evidence="12">XBD1002</strain>
    </source>
</reference>
<dbReference type="NCBIfam" id="TIGR01494">
    <property type="entry name" value="ATPase_P-type"/>
    <property type="match status" value="1"/>
</dbReference>
<dbReference type="InterPro" id="IPR008250">
    <property type="entry name" value="ATPase_P-typ_transduc_dom_A_sf"/>
</dbReference>
<dbReference type="InterPro" id="IPR023299">
    <property type="entry name" value="ATPase_P-typ_cyto_dom_N"/>
</dbReference>
<dbReference type="InterPro" id="IPR023214">
    <property type="entry name" value="HAD_sf"/>
</dbReference>
<evidence type="ECO:0000259" key="10">
    <source>
        <dbReference type="Pfam" id="PF00122"/>
    </source>
</evidence>
<comment type="subcellular location">
    <subcellularLocation>
        <location evidence="9">Cell membrane</location>
    </subcellularLocation>
    <subcellularLocation>
        <location evidence="1">Membrane</location>
    </subcellularLocation>
</comment>
<evidence type="ECO:0000256" key="6">
    <source>
        <dbReference type="ARBA" id="ARBA00023136"/>
    </source>
</evidence>
<evidence type="ECO:0000256" key="1">
    <source>
        <dbReference type="ARBA" id="ARBA00004370"/>
    </source>
</evidence>
<organism evidence="11 12">
    <name type="scientific">Treponema bryantii</name>
    <dbReference type="NCBI Taxonomy" id="163"/>
    <lineage>
        <taxon>Bacteria</taxon>
        <taxon>Pseudomonadati</taxon>
        <taxon>Spirochaetota</taxon>
        <taxon>Spirochaetia</taxon>
        <taxon>Spirochaetales</taxon>
        <taxon>Treponemataceae</taxon>
        <taxon>Treponema</taxon>
    </lineage>
</organism>
<evidence type="ECO:0000256" key="3">
    <source>
        <dbReference type="ARBA" id="ARBA00022692"/>
    </source>
</evidence>
<dbReference type="Gene3D" id="3.40.1110.10">
    <property type="entry name" value="Calcium-transporting ATPase, cytoplasmic domain N"/>
    <property type="match status" value="1"/>
</dbReference>
<dbReference type="AlphaFoldDB" id="A0A1I3MYV1"/>
<dbReference type="InterPro" id="IPR036412">
    <property type="entry name" value="HAD-like_sf"/>
</dbReference>
<evidence type="ECO:0000256" key="2">
    <source>
        <dbReference type="ARBA" id="ARBA00006024"/>
    </source>
</evidence>
<protein>
    <recommendedName>
        <fullName evidence="7">P-type Zn(2+) transporter</fullName>
        <ecNumber evidence="7">7.2.2.12</ecNumber>
    </recommendedName>
</protein>
<dbReference type="InterPro" id="IPR001757">
    <property type="entry name" value="P_typ_ATPase"/>
</dbReference>
<dbReference type="Pfam" id="PF00702">
    <property type="entry name" value="Hydrolase"/>
    <property type="match status" value="1"/>
</dbReference>
<dbReference type="InterPro" id="IPR018303">
    <property type="entry name" value="ATPase_P-typ_P_site"/>
</dbReference>
<evidence type="ECO:0000256" key="7">
    <source>
        <dbReference type="ARBA" id="ARBA00039097"/>
    </source>
</evidence>
<dbReference type="SFLD" id="SFLDF00027">
    <property type="entry name" value="p-type_atpase"/>
    <property type="match status" value="1"/>
</dbReference>
<dbReference type="SUPFAM" id="SSF81653">
    <property type="entry name" value="Calcium ATPase, transduction domain A"/>
    <property type="match status" value="1"/>
</dbReference>
<dbReference type="Pfam" id="PF19991">
    <property type="entry name" value="HMA_2"/>
    <property type="match status" value="1"/>
</dbReference>
<proteinExistence type="inferred from homology"/>
<keyword evidence="4" id="KW-1278">Translocase</keyword>
<dbReference type="PRINTS" id="PR00119">
    <property type="entry name" value="CATATPASE"/>
</dbReference>
<dbReference type="GO" id="GO:0046872">
    <property type="term" value="F:metal ion binding"/>
    <property type="evidence" value="ECO:0007669"/>
    <property type="project" value="UniProtKB-KW"/>
</dbReference>
<keyword evidence="9" id="KW-0479">Metal-binding</keyword>
<evidence type="ECO:0000256" key="8">
    <source>
        <dbReference type="ARBA" id="ARBA00047308"/>
    </source>
</evidence>
<keyword evidence="9" id="KW-1003">Cell membrane</keyword>
<sequence length="703" mass="76768">MDFTVKHSLPGRIRICYNKKKISKRQAALAYSLLSVQDGMTDVSVNYTTGSFLIYYDTKQLSEKHIKAYFMALSDKYLNNQEMLEAVEEPQEQESLLFDLALMTAMHYFKMILPLPVRMILRVWSLGPRILNGIEHLANGEVFHSEVLDATAISMALLTGDTKTASNINFLLNIGDTIEEFTKKKSYSDLADRLISQNDQVQLIGRGSNGEQTEKAVPLSMIKKGDIVAVRTGSIIPVDGEILNGEALVNQATITGEPLAVEKRKGSSVFAGTIVQEGEIFVEARETGNQTKVQNILQMIDNSQSLKVSSQVRSENLANQLVKYNFLLSLATFLITGNMTKVMATLMVDYSCAMKLAAPIAVLSAMKEAAGHGIIVKGGKFLENASVADTVVFDKTGTLTHASPKLAEIHTYCGRTEDEVLAIAACLEEHFAHPIATAIVKAATERGILHPEEHAKVEYIVAHGIATELHDKKLLIGSRHFIFEDENCEQPSDLKQVQKEALENGMSLLYLAEEKKLIGIFAINDPVRKNAVKVIKALHDSGIKNCVMITGDDEGAAKNAARLTKVEHYISRALPEDKVRYIEEQKKLGHKVIMIGDGINDAPALAAADTGIAMGDCADITGETADIVLSAEDGLLGLYKTRVLGSLLMDKIDSNNRKIVAVNTSLMFLGLFGFISPSLAALLHNASTIAFSVKSMQPLLGED</sequence>
<dbReference type="SFLD" id="SFLDS00003">
    <property type="entry name" value="Haloacid_Dehalogenase"/>
    <property type="match status" value="1"/>
</dbReference>
<evidence type="ECO:0000256" key="5">
    <source>
        <dbReference type="ARBA" id="ARBA00022989"/>
    </source>
</evidence>
<dbReference type="GO" id="GO:0005886">
    <property type="term" value="C:plasma membrane"/>
    <property type="evidence" value="ECO:0007669"/>
    <property type="project" value="UniProtKB-SubCell"/>
</dbReference>
<dbReference type="GO" id="GO:0015086">
    <property type="term" value="F:cadmium ion transmembrane transporter activity"/>
    <property type="evidence" value="ECO:0007669"/>
    <property type="project" value="TreeGrafter"/>
</dbReference>
<dbReference type="EMBL" id="FORI01000011">
    <property type="protein sequence ID" value="SFJ02183.1"/>
    <property type="molecule type" value="Genomic_DNA"/>
</dbReference>
<dbReference type="Proteomes" id="UP000182737">
    <property type="component" value="Unassembled WGS sequence"/>
</dbReference>
<keyword evidence="3" id="KW-0812">Transmembrane</keyword>
<keyword evidence="5" id="KW-1133">Transmembrane helix</keyword>
<dbReference type="SUPFAM" id="SSF56784">
    <property type="entry name" value="HAD-like"/>
    <property type="match status" value="1"/>
</dbReference>
<evidence type="ECO:0000256" key="9">
    <source>
        <dbReference type="RuleBase" id="RU362081"/>
    </source>
</evidence>
<comment type="similarity">
    <text evidence="2 9">Belongs to the cation transport ATPase (P-type) (TC 3.A.3) family. Type IB subfamily.</text>
</comment>
<evidence type="ECO:0000256" key="4">
    <source>
        <dbReference type="ARBA" id="ARBA00022967"/>
    </source>
</evidence>
<dbReference type="InterPro" id="IPR051014">
    <property type="entry name" value="Cation_Transport_ATPase_IB"/>
</dbReference>
<dbReference type="GO" id="GO:0016463">
    <property type="term" value="F:P-type zinc transporter activity"/>
    <property type="evidence" value="ECO:0007669"/>
    <property type="project" value="UniProtKB-EC"/>
</dbReference>
<keyword evidence="6" id="KW-0472">Membrane</keyword>
<accession>A0A1I3MYV1</accession>
<dbReference type="RefSeq" id="WP_074933300.1">
    <property type="nucleotide sequence ID" value="NZ_FORI01000011.1"/>
</dbReference>
<dbReference type="EC" id="7.2.2.12" evidence="7"/>
<dbReference type="Gene3D" id="2.70.150.10">
    <property type="entry name" value="Calcium-transporting ATPase, cytoplasmic transduction domain A"/>
    <property type="match status" value="1"/>
</dbReference>
<name>A0A1I3MYV1_9SPIR</name>
<keyword evidence="9" id="KW-0547">Nucleotide-binding</keyword>
<dbReference type="NCBIfam" id="TIGR01525">
    <property type="entry name" value="ATPase-IB_hvy"/>
    <property type="match status" value="1"/>
</dbReference>
<dbReference type="Pfam" id="PF00122">
    <property type="entry name" value="E1-E2_ATPase"/>
    <property type="match status" value="1"/>
</dbReference>